<sequence length="135" mass="14668">MVKEDMVAAAMAAVETVAGDTDPLTLEHRPSSRDQSSSGGGGQITGAFGRDVAQSRHTTGCHGGKSRLGHHRAKAVEEVVHLRSAMRRADNTLEQSGPRWTDISDARPSARPQNPERLLYPRDTMLRRNVVEGQT</sequence>
<accession>A0ABQ1CF90</accession>
<evidence type="ECO:0000313" key="3">
    <source>
        <dbReference type="Proteomes" id="UP000465240"/>
    </source>
</evidence>
<dbReference type="EMBL" id="BLKX01000002">
    <property type="protein sequence ID" value="GFG83012.1"/>
    <property type="molecule type" value="Genomic_DNA"/>
</dbReference>
<comment type="caution">
    <text evidence="2">The sequence shown here is derived from an EMBL/GenBank/DDBJ whole genome shotgun (WGS) entry which is preliminary data.</text>
</comment>
<keyword evidence="3" id="KW-1185">Reference proteome</keyword>
<geneLocation type="plasmid" evidence="2">
    <name>pJCM18565</name>
</geneLocation>
<proteinExistence type="predicted"/>
<evidence type="ECO:0000313" key="2">
    <source>
        <dbReference type="EMBL" id="GFG83012.1"/>
    </source>
</evidence>
<name>A0ABQ1CF90_9MYCO</name>
<protein>
    <submittedName>
        <fullName evidence="2">Uncharacterized protein</fullName>
    </submittedName>
</protein>
<evidence type="ECO:0000256" key="1">
    <source>
        <dbReference type="SAM" id="MobiDB-lite"/>
    </source>
</evidence>
<gene>
    <name evidence="2" type="ORF">MPRG_62880</name>
</gene>
<feature type="region of interest" description="Disordered" evidence="1">
    <location>
        <begin position="87"/>
        <end position="117"/>
    </location>
</feature>
<organism evidence="2 3">
    <name type="scientific">Mycobacterium paragordonae</name>
    <dbReference type="NCBI Taxonomy" id="1389713"/>
    <lineage>
        <taxon>Bacteria</taxon>
        <taxon>Bacillati</taxon>
        <taxon>Actinomycetota</taxon>
        <taxon>Actinomycetes</taxon>
        <taxon>Mycobacteriales</taxon>
        <taxon>Mycobacteriaceae</taxon>
        <taxon>Mycobacterium</taxon>
    </lineage>
</organism>
<keyword evidence="2" id="KW-0614">Plasmid</keyword>
<feature type="region of interest" description="Disordered" evidence="1">
    <location>
        <begin position="15"/>
        <end position="72"/>
    </location>
</feature>
<dbReference type="Proteomes" id="UP000465240">
    <property type="component" value="Unassembled WGS sequence"/>
</dbReference>
<reference evidence="2 3" key="1">
    <citation type="journal article" date="2019" name="Emerg. Microbes Infect.">
        <title>Comprehensive subspecies identification of 175 nontuberculous mycobacteria species based on 7547 genomic profiles.</title>
        <authorList>
            <person name="Matsumoto Y."/>
            <person name="Kinjo T."/>
            <person name="Motooka D."/>
            <person name="Nabeya D."/>
            <person name="Jung N."/>
            <person name="Uechi K."/>
            <person name="Horii T."/>
            <person name="Iida T."/>
            <person name="Fujita J."/>
            <person name="Nakamura S."/>
        </authorList>
    </citation>
    <scope>NUCLEOTIDE SEQUENCE [LARGE SCALE GENOMIC DNA]</scope>
    <source>
        <strain evidence="2 3">JCM 18565</strain>
    </source>
</reference>